<accession>A0A8H5BEA5</accession>
<dbReference type="SUPFAM" id="SSF55200">
    <property type="entry name" value="Translation initiation factor IF3, C-terminal domain"/>
    <property type="match status" value="1"/>
</dbReference>
<comment type="caution">
    <text evidence="1">The sequence shown here is derived from an EMBL/GenBank/DDBJ whole genome shotgun (WGS) entry which is preliminary data.</text>
</comment>
<sequence>MSAFLAFRSAAVSVLRPQTTRTLGGQLDGLTTSPLFQTTIRGLKERSHPKNLQIPYEVVQVLDADDTLHHPHRLVKIMEGVDTTTHVVRLVSEHPPTVRILTRVEDEMARIERKMSKKIQEGKKGRAMETMEVRFKWVTNGGDFEHKLAKARAELEDGGRRVELSFGGKKGQRWPTKEEQDEVFQNVVDRLADVGTEWRGRDFKSGAVRVSLQPVVQKARVQALTQDEIEVLAKEKLKKTERAVVHMKKTQEKRDLSNEP</sequence>
<protein>
    <recommendedName>
        <fullName evidence="3">Translation initiation factor 3 N-terminal domain-containing protein</fullName>
    </recommendedName>
</protein>
<keyword evidence="2" id="KW-1185">Reference proteome</keyword>
<dbReference type="GO" id="GO:0006413">
    <property type="term" value="P:translational initiation"/>
    <property type="evidence" value="ECO:0007669"/>
    <property type="project" value="InterPro"/>
</dbReference>
<dbReference type="OrthoDB" id="21573at2759"/>
<dbReference type="EMBL" id="JAACJJ010000028">
    <property type="protein sequence ID" value="KAF5321769.1"/>
    <property type="molecule type" value="Genomic_DNA"/>
</dbReference>
<evidence type="ECO:0008006" key="3">
    <source>
        <dbReference type="Google" id="ProtNLM"/>
    </source>
</evidence>
<dbReference type="InterPro" id="IPR036788">
    <property type="entry name" value="T_IF-3_C_sf"/>
</dbReference>
<proteinExistence type="predicted"/>
<evidence type="ECO:0000313" key="2">
    <source>
        <dbReference type="Proteomes" id="UP000567179"/>
    </source>
</evidence>
<gene>
    <name evidence="1" type="ORF">D9619_001181</name>
</gene>
<evidence type="ECO:0000313" key="1">
    <source>
        <dbReference type="EMBL" id="KAF5321769.1"/>
    </source>
</evidence>
<name>A0A8H5BEA5_9AGAR</name>
<dbReference type="AlphaFoldDB" id="A0A8H5BEA5"/>
<dbReference type="Proteomes" id="UP000567179">
    <property type="component" value="Unassembled WGS sequence"/>
</dbReference>
<reference evidence="1 2" key="1">
    <citation type="journal article" date="2020" name="ISME J.">
        <title>Uncovering the hidden diversity of litter-decomposition mechanisms in mushroom-forming fungi.</title>
        <authorList>
            <person name="Floudas D."/>
            <person name="Bentzer J."/>
            <person name="Ahren D."/>
            <person name="Johansson T."/>
            <person name="Persson P."/>
            <person name="Tunlid A."/>
        </authorList>
    </citation>
    <scope>NUCLEOTIDE SEQUENCE [LARGE SCALE GENOMIC DNA]</scope>
    <source>
        <strain evidence="1 2">CBS 101986</strain>
    </source>
</reference>
<organism evidence="1 2">
    <name type="scientific">Psilocybe cf. subviscida</name>
    <dbReference type="NCBI Taxonomy" id="2480587"/>
    <lineage>
        <taxon>Eukaryota</taxon>
        <taxon>Fungi</taxon>
        <taxon>Dikarya</taxon>
        <taxon>Basidiomycota</taxon>
        <taxon>Agaricomycotina</taxon>
        <taxon>Agaricomycetes</taxon>
        <taxon>Agaricomycetidae</taxon>
        <taxon>Agaricales</taxon>
        <taxon>Agaricineae</taxon>
        <taxon>Strophariaceae</taxon>
        <taxon>Psilocybe</taxon>
    </lineage>
</organism>
<dbReference type="Gene3D" id="3.30.110.10">
    <property type="entry name" value="Translation initiation factor 3 (IF-3), C-terminal domain"/>
    <property type="match status" value="1"/>
</dbReference>